<feature type="transmembrane region" description="Helical" evidence="1">
    <location>
        <begin position="359"/>
        <end position="379"/>
    </location>
</feature>
<keyword evidence="1" id="KW-0472">Membrane</keyword>
<dbReference type="AlphaFoldDB" id="A0A8J4RI48"/>
<keyword evidence="1" id="KW-1133">Transmembrane helix</keyword>
<dbReference type="Proteomes" id="UP000737018">
    <property type="component" value="Unassembled WGS sequence"/>
</dbReference>
<evidence type="ECO:0000313" key="3">
    <source>
        <dbReference type="EMBL" id="KAF3965194.1"/>
    </source>
</evidence>
<organism evidence="3 4">
    <name type="scientific">Castanea mollissima</name>
    <name type="common">Chinese chestnut</name>
    <dbReference type="NCBI Taxonomy" id="60419"/>
    <lineage>
        <taxon>Eukaryota</taxon>
        <taxon>Viridiplantae</taxon>
        <taxon>Streptophyta</taxon>
        <taxon>Embryophyta</taxon>
        <taxon>Tracheophyta</taxon>
        <taxon>Spermatophyta</taxon>
        <taxon>Magnoliopsida</taxon>
        <taxon>eudicotyledons</taxon>
        <taxon>Gunneridae</taxon>
        <taxon>Pentapetalae</taxon>
        <taxon>rosids</taxon>
        <taxon>fabids</taxon>
        <taxon>Fagales</taxon>
        <taxon>Fagaceae</taxon>
        <taxon>Castanea</taxon>
    </lineage>
</organism>
<feature type="transmembrane region" description="Helical" evidence="1">
    <location>
        <begin position="42"/>
        <end position="62"/>
    </location>
</feature>
<protein>
    <recommendedName>
        <fullName evidence="2">DUF4220 domain-containing protein</fullName>
    </recommendedName>
</protein>
<proteinExistence type="predicted"/>
<feature type="transmembrane region" description="Helical" evidence="1">
    <location>
        <begin position="115"/>
        <end position="133"/>
    </location>
</feature>
<evidence type="ECO:0000256" key="1">
    <source>
        <dbReference type="SAM" id="Phobius"/>
    </source>
</evidence>
<feature type="transmembrane region" description="Helical" evidence="1">
    <location>
        <begin position="74"/>
        <end position="95"/>
    </location>
</feature>
<feature type="transmembrane region" description="Helical" evidence="1">
    <location>
        <begin position="327"/>
        <end position="347"/>
    </location>
</feature>
<dbReference type="InterPro" id="IPR025315">
    <property type="entry name" value="DUF4220"/>
</dbReference>
<comment type="caution">
    <text evidence="3">The sequence shown here is derived from an EMBL/GenBank/DDBJ whole genome shotgun (WGS) entry which is preliminary data.</text>
</comment>
<dbReference type="Pfam" id="PF13968">
    <property type="entry name" value="DUF4220"/>
    <property type="match status" value="1"/>
</dbReference>
<reference evidence="3" key="1">
    <citation type="submission" date="2020-03" db="EMBL/GenBank/DDBJ databases">
        <title>Castanea mollissima Vanexum genome sequencing.</title>
        <authorList>
            <person name="Staton M."/>
        </authorList>
    </citation>
    <scope>NUCLEOTIDE SEQUENCE</scope>
    <source>
        <tissue evidence="3">Leaf</tissue>
    </source>
</reference>
<dbReference type="PANTHER" id="PTHR31325">
    <property type="entry name" value="OS01G0798800 PROTEIN-RELATED"/>
    <property type="match status" value="1"/>
</dbReference>
<dbReference type="Pfam" id="PF04578">
    <property type="entry name" value="DUF594"/>
    <property type="match status" value="1"/>
</dbReference>
<evidence type="ECO:0000259" key="2">
    <source>
        <dbReference type="Pfam" id="PF13968"/>
    </source>
</evidence>
<dbReference type="EMBL" id="JRKL02001238">
    <property type="protein sequence ID" value="KAF3965194.1"/>
    <property type="molecule type" value="Genomic_DNA"/>
</dbReference>
<evidence type="ECO:0000313" key="4">
    <source>
        <dbReference type="Proteomes" id="UP000737018"/>
    </source>
</evidence>
<feature type="domain" description="DUF4220" evidence="2">
    <location>
        <begin position="77"/>
        <end position="428"/>
    </location>
</feature>
<gene>
    <name evidence="3" type="ORF">CMV_010598</name>
</gene>
<dbReference type="InterPro" id="IPR007658">
    <property type="entry name" value="DUF594"/>
</dbReference>
<keyword evidence="1" id="KW-0812">Transmembrane</keyword>
<dbReference type="OrthoDB" id="1689146at2759"/>
<sequence>MSLVKIENQQIQLLYVNYDLRVRMWKFEIFPEKLRTIFNKRAIQVLVTASLLLQFILLVAGYRRKFSTSNKLIFFLWITYLLAGWVTTVSLSLISNSLRDIGDKARDAELVMTSFWAPFFLVYLGGPDTITAYSLEDNMLWRRQAVTLVSQVFVAIYVVIRAWANKAINFLTIPMLIPGIIKIGERIWVLRSGSSENFKASKLLTPDPGPSYARYMEEYNSKKEEGFEVVSATLVEPQVVPRISFPVPANAKIPDAVSLQCAYTLFKTFKQLFSDLILSIQDIKNSQSFFLDVTYNRAFQVIEMELGFMYDVFYTKAYNVYSRMGSVLRLISFSSIVIVFLLFVIIVDKDAYLKDDITITYVLLDGAIIFEIYSVLILLNSDWSMLWMSNRKNAMVNFLYKAISSIPLVMAPNRRWSNTLGQYNLIRYCLKHEPAKCGAMQRFLFHYELLEKHRYQESEDVSDHMKSLIFEQLLEKLKSVSDLKACTELCDCRGERVLKNSKCPACIDKEKRSKQHQSVEADFDEIQQNPKCIYEINQENLTILQESVEVEFDQSILLWHIATNLCYHSDWNTFPDSVKVSNCQASKLLSDYMLYLLVMRPIMLPNGIAQIRFQDTCAEAIEFFKERKSISNENQACLKLLEVNTEIVPSVVKGDRSKSVLFDACRLAKSLLFLETQKKWELISHVWVEILCYAATKCRWNHHAQQLGRGGELLTHVWLLMAHLGITEQFQISKGHARAMLIAN</sequence>
<feature type="transmembrane region" description="Helical" evidence="1">
    <location>
        <begin position="145"/>
        <end position="164"/>
    </location>
</feature>
<name>A0A8J4RI48_9ROSI</name>
<keyword evidence="4" id="KW-1185">Reference proteome</keyword>
<accession>A0A8J4RI48</accession>